<keyword evidence="2" id="KW-0540">Nuclease</keyword>
<reference evidence="2 3" key="1">
    <citation type="submission" date="2018-06" db="EMBL/GenBank/DDBJ databases">
        <title>Spirosoma sp. HMF3257 Genome sequencing and assembly.</title>
        <authorList>
            <person name="Kang H."/>
            <person name="Cha I."/>
            <person name="Kim H."/>
            <person name="Kang J."/>
            <person name="Joh K."/>
        </authorList>
    </citation>
    <scope>NUCLEOTIDE SEQUENCE [LARGE SCALE GENOMIC DNA]</scope>
    <source>
        <strain evidence="2 3">HMF3257</strain>
    </source>
</reference>
<evidence type="ECO:0000259" key="1">
    <source>
        <dbReference type="SMART" id="SM00507"/>
    </source>
</evidence>
<dbReference type="PANTHER" id="PTHR33877">
    <property type="entry name" value="SLL1193 PROTEIN"/>
    <property type="match status" value="1"/>
</dbReference>
<dbReference type="PANTHER" id="PTHR33877:SF1">
    <property type="entry name" value="TYPE IV METHYL-DIRECTED RESTRICTION ENZYME ECOKMCRA"/>
    <property type="match status" value="1"/>
</dbReference>
<dbReference type="AlphaFoldDB" id="A0A327NP21"/>
<gene>
    <name evidence="2" type="ORF">HMF3257_27460</name>
</gene>
<dbReference type="EMBL" id="QLII01000001">
    <property type="protein sequence ID" value="RAI76982.1"/>
    <property type="molecule type" value="Genomic_DNA"/>
</dbReference>
<sequence length="132" mass="15287">MPLSTKKKVATRADFRCEYCLLAERVSFYSFHIEHIRSMKHGGTNELNNLAYCCPGCNYYKGSDVGTFLHESENLILFFNPRKDSWDEHSELEDGAIHGKTDMGKATGKIFKFNEIERLIFRQQLAELNLYP</sequence>
<dbReference type="Pfam" id="PF01844">
    <property type="entry name" value="HNH"/>
    <property type="match status" value="1"/>
</dbReference>
<proteinExistence type="predicted"/>
<organism evidence="2 3">
    <name type="scientific">Spirosoma telluris</name>
    <dbReference type="NCBI Taxonomy" id="2183553"/>
    <lineage>
        <taxon>Bacteria</taxon>
        <taxon>Pseudomonadati</taxon>
        <taxon>Bacteroidota</taxon>
        <taxon>Cytophagia</taxon>
        <taxon>Cytophagales</taxon>
        <taxon>Cytophagaceae</taxon>
        <taxon>Spirosoma</taxon>
    </lineage>
</organism>
<dbReference type="CDD" id="cd00085">
    <property type="entry name" value="HNHc"/>
    <property type="match status" value="1"/>
</dbReference>
<name>A0A327NP21_9BACT</name>
<feature type="domain" description="HNH nuclease" evidence="1">
    <location>
        <begin position="4"/>
        <end position="59"/>
    </location>
</feature>
<comment type="caution">
    <text evidence="2">The sequence shown here is derived from an EMBL/GenBank/DDBJ whole genome shotgun (WGS) entry which is preliminary data.</text>
</comment>
<keyword evidence="2" id="KW-0255">Endonuclease</keyword>
<dbReference type="InterPro" id="IPR052892">
    <property type="entry name" value="NA-targeting_endonuclease"/>
</dbReference>
<dbReference type="Gene3D" id="1.10.30.50">
    <property type="match status" value="1"/>
</dbReference>
<dbReference type="GO" id="GO:0004519">
    <property type="term" value="F:endonuclease activity"/>
    <property type="evidence" value="ECO:0007669"/>
    <property type="project" value="UniProtKB-KW"/>
</dbReference>
<dbReference type="GO" id="GO:0003676">
    <property type="term" value="F:nucleic acid binding"/>
    <property type="evidence" value="ECO:0007669"/>
    <property type="project" value="InterPro"/>
</dbReference>
<keyword evidence="3" id="KW-1185">Reference proteome</keyword>
<dbReference type="Proteomes" id="UP000249016">
    <property type="component" value="Unassembled WGS sequence"/>
</dbReference>
<evidence type="ECO:0000313" key="3">
    <source>
        <dbReference type="Proteomes" id="UP000249016"/>
    </source>
</evidence>
<accession>A0A327NP21</accession>
<dbReference type="SMART" id="SM00507">
    <property type="entry name" value="HNHc"/>
    <property type="match status" value="1"/>
</dbReference>
<keyword evidence="2" id="KW-0378">Hydrolase</keyword>
<evidence type="ECO:0000313" key="2">
    <source>
        <dbReference type="EMBL" id="RAI76982.1"/>
    </source>
</evidence>
<dbReference type="InterPro" id="IPR003615">
    <property type="entry name" value="HNH_nuc"/>
</dbReference>
<dbReference type="InterPro" id="IPR002711">
    <property type="entry name" value="HNH"/>
</dbReference>
<dbReference type="GO" id="GO:0008270">
    <property type="term" value="F:zinc ion binding"/>
    <property type="evidence" value="ECO:0007669"/>
    <property type="project" value="InterPro"/>
</dbReference>
<protein>
    <submittedName>
        <fullName evidence="2">HNH endonuclease</fullName>
    </submittedName>
</protein>